<dbReference type="EMBL" id="CCKQ01005955">
    <property type="protein sequence ID" value="CDW77230.1"/>
    <property type="molecule type" value="Genomic_DNA"/>
</dbReference>
<dbReference type="GO" id="GO:0006048">
    <property type="term" value="P:UDP-N-acetylglucosamine biosynthetic process"/>
    <property type="evidence" value="ECO:0007669"/>
    <property type="project" value="TreeGrafter"/>
</dbReference>
<name>A0A078A4N4_STYLE</name>
<protein>
    <recommendedName>
        <fullName evidence="3">UDP-N-acetylglucosamine diphosphorylase</fullName>
        <ecNumber evidence="3">2.7.7.23</ecNumber>
    </recommendedName>
</protein>
<reference evidence="7 8" key="1">
    <citation type="submission" date="2014-06" db="EMBL/GenBank/DDBJ databases">
        <authorList>
            <person name="Swart Estienne"/>
        </authorList>
    </citation>
    <scope>NUCLEOTIDE SEQUENCE [LARGE SCALE GENOMIC DNA]</scope>
    <source>
        <strain evidence="7 8">130c</strain>
    </source>
</reference>
<dbReference type="FunCoup" id="A0A078A4N4">
    <property type="interactions" value="147"/>
</dbReference>
<dbReference type="InParanoid" id="A0A078A4N4"/>
<comment type="similarity">
    <text evidence="2">Belongs to the UDPGP type 1 family.</text>
</comment>
<dbReference type="Pfam" id="PF01704">
    <property type="entry name" value="UDPGP"/>
    <property type="match status" value="1"/>
</dbReference>
<dbReference type="OMA" id="YFQVDNP"/>
<evidence type="ECO:0000256" key="1">
    <source>
        <dbReference type="ARBA" id="ARBA00005208"/>
    </source>
</evidence>
<evidence type="ECO:0000256" key="2">
    <source>
        <dbReference type="ARBA" id="ARBA00010401"/>
    </source>
</evidence>
<keyword evidence="5" id="KW-0548">Nucleotidyltransferase</keyword>
<sequence length="516" mass="58433">MGGCCQSREKEGHVRFSTKQVAEIRLKFQSLGQQHVFDSYERLDYNERMHLLRDASQLDVIQIENLYKNLILNQDDKDSHQNEKDAKLEPIEPKMVYDRASMSEKDLNELRELGYQKIREGKVAVVILAGGQGTRLGSDKPKGEYNIGLPSMKSIFQILTERFVKAQMLAAGTDQVSDDIQKCKLLIMTSPINDRETKKFFMFNNYFKANSKNVILFEQAVLPAISPEGKILLEGPQKIVMSPNGNGALFDAVGKNPMVKKILEEVEYVQVIGVDNVLNKVLDPVYIGFSVKNNLQAAMKSCVKRDAKEPVGVVLKKNGKYDIVEYSELTDDDANAVNPITKELKFNLGSILIFLLRSDKLLELCNNAATLNQLYHKAFKNISYWDSEKQELVKPDKPNGYKFELFLHNFLPFCDTGKFGVLKVQREEEFGPVKNAEGSGVDSPDTARELIFRLNVKYLRKAGAVIEKDAAHIEIDNLLSYEGEGLQDYADGKRFPPPHYIKHNIPHNNAKGELFM</sequence>
<evidence type="ECO:0000313" key="7">
    <source>
        <dbReference type="EMBL" id="CDW77230.1"/>
    </source>
</evidence>
<evidence type="ECO:0000313" key="8">
    <source>
        <dbReference type="Proteomes" id="UP000039865"/>
    </source>
</evidence>
<dbReference type="EC" id="2.7.7.23" evidence="3"/>
<comment type="pathway">
    <text evidence="1">Nucleotide-sugar biosynthesis; UDP-N-acetyl-alpha-D-glucosamine biosynthesis; UDP-N-acetyl-alpha-D-glucosamine from N-acetyl-alpha-D-glucosamine 1-phosphate: step 1/1.</text>
</comment>
<dbReference type="PANTHER" id="PTHR11952:SF2">
    <property type="entry name" value="LD24639P"/>
    <property type="match status" value="1"/>
</dbReference>
<dbReference type="InterPro" id="IPR002618">
    <property type="entry name" value="UDPGP_fam"/>
</dbReference>
<dbReference type="OrthoDB" id="532420at2759"/>
<dbReference type="InterPro" id="IPR029044">
    <property type="entry name" value="Nucleotide-diphossugar_trans"/>
</dbReference>
<keyword evidence="8" id="KW-1185">Reference proteome</keyword>
<dbReference type="Gene3D" id="3.90.550.10">
    <property type="entry name" value="Spore Coat Polysaccharide Biosynthesis Protein SpsA, Chain A"/>
    <property type="match status" value="1"/>
</dbReference>
<evidence type="ECO:0000256" key="4">
    <source>
        <dbReference type="ARBA" id="ARBA00022679"/>
    </source>
</evidence>
<evidence type="ECO:0000256" key="5">
    <source>
        <dbReference type="ARBA" id="ARBA00022695"/>
    </source>
</evidence>
<accession>A0A078A4N4</accession>
<proteinExistence type="inferred from homology"/>
<dbReference type="PANTHER" id="PTHR11952">
    <property type="entry name" value="UDP- GLUCOSE PYROPHOSPHORYLASE"/>
    <property type="match status" value="1"/>
</dbReference>
<evidence type="ECO:0000256" key="6">
    <source>
        <dbReference type="ARBA" id="ARBA00048493"/>
    </source>
</evidence>
<keyword evidence="4" id="KW-0808">Transferase</keyword>
<dbReference type="AlphaFoldDB" id="A0A078A4N4"/>
<evidence type="ECO:0000256" key="3">
    <source>
        <dbReference type="ARBA" id="ARBA00012457"/>
    </source>
</evidence>
<dbReference type="InterPro" id="IPR039741">
    <property type="entry name" value="UDP-sugar_pyrophosphorylase"/>
</dbReference>
<gene>
    <name evidence="7" type="primary">Contig899.g977</name>
    <name evidence="7" type="ORF">STYLEM_6189</name>
</gene>
<dbReference type="SUPFAM" id="SSF53448">
    <property type="entry name" value="Nucleotide-diphospho-sugar transferases"/>
    <property type="match status" value="1"/>
</dbReference>
<dbReference type="Proteomes" id="UP000039865">
    <property type="component" value="Unassembled WGS sequence"/>
</dbReference>
<comment type="catalytic activity">
    <reaction evidence="6">
        <text>N-acetyl-alpha-D-glucosamine 1-phosphate + UTP + H(+) = UDP-N-acetyl-alpha-D-glucosamine + diphosphate</text>
        <dbReference type="Rhea" id="RHEA:13509"/>
        <dbReference type="ChEBI" id="CHEBI:15378"/>
        <dbReference type="ChEBI" id="CHEBI:33019"/>
        <dbReference type="ChEBI" id="CHEBI:46398"/>
        <dbReference type="ChEBI" id="CHEBI:57705"/>
        <dbReference type="ChEBI" id="CHEBI:57776"/>
        <dbReference type="EC" id="2.7.7.23"/>
    </reaction>
</comment>
<organism evidence="7 8">
    <name type="scientific">Stylonychia lemnae</name>
    <name type="common">Ciliate</name>
    <dbReference type="NCBI Taxonomy" id="5949"/>
    <lineage>
        <taxon>Eukaryota</taxon>
        <taxon>Sar</taxon>
        <taxon>Alveolata</taxon>
        <taxon>Ciliophora</taxon>
        <taxon>Intramacronucleata</taxon>
        <taxon>Spirotrichea</taxon>
        <taxon>Stichotrichia</taxon>
        <taxon>Sporadotrichida</taxon>
        <taxon>Oxytrichidae</taxon>
        <taxon>Stylonychinae</taxon>
        <taxon>Stylonychia</taxon>
    </lineage>
</organism>
<dbReference type="GO" id="GO:0003977">
    <property type="term" value="F:UDP-N-acetylglucosamine diphosphorylase activity"/>
    <property type="evidence" value="ECO:0007669"/>
    <property type="project" value="UniProtKB-EC"/>
</dbReference>